<dbReference type="SUPFAM" id="SSF52743">
    <property type="entry name" value="Subtilisin-like"/>
    <property type="match status" value="1"/>
</dbReference>
<evidence type="ECO:0000256" key="1">
    <source>
        <dbReference type="ARBA" id="ARBA00011073"/>
    </source>
</evidence>
<dbReference type="OrthoDB" id="5177045at2"/>
<comment type="caution">
    <text evidence="8">The sequence shown here is derived from an EMBL/GenBank/DDBJ whole genome shotgun (WGS) entry which is preliminary data.</text>
</comment>
<feature type="compositionally biased region" description="Low complexity" evidence="6">
    <location>
        <begin position="7"/>
        <end position="16"/>
    </location>
</feature>
<dbReference type="Pfam" id="PF00082">
    <property type="entry name" value="Peptidase_S8"/>
    <property type="match status" value="1"/>
</dbReference>
<evidence type="ECO:0000313" key="8">
    <source>
        <dbReference type="EMBL" id="PFG18629.1"/>
    </source>
</evidence>
<dbReference type="AlphaFoldDB" id="A0A2A9CYG8"/>
<evidence type="ECO:0000256" key="5">
    <source>
        <dbReference type="PROSITE-ProRule" id="PRU01240"/>
    </source>
</evidence>
<dbReference type="GO" id="GO:0004252">
    <property type="term" value="F:serine-type endopeptidase activity"/>
    <property type="evidence" value="ECO:0007669"/>
    <property type="project" value="UniProtKB-UniRule"/>
</dbReference>
<comment type="similarity">
    <text evidence="1 5">Belongs to the peptidase S8 family.</text>
</comment>
<dbReference type="Proteomes" id="UP000224915">
    <property type="component" value="Unassembled WGS sequence"/>
</dbReference>
<accession>A0A2A9CYG8</accession>
<name>A0A2A9CYG8_9MICO</name>
<dbReference type="InterPro" id="IPR050131">
    <property type="entry name" value="Peptidase_S8_subtilisin-like"/>
</dbReference>
<dbReference type="PANTHER" id="PTHR43806:SF11">
    <property type="entry name" value="CEREVISIN-RELATED"/>
    <property type="match status" value="1"/>
</dbReference>
<keyword evidence="3 5" id="KW-0378">Hydrolase</keyword>
<dbReference type="Gene3D" id="3.40.50.200">
    <property type="entry name" value="Peptidase S8/S53 domain"/>
    <property type="match status" value="1"/>
</dbReference>
<dbReference type="PANTHER" id="PTHR43806">
    <property type="entry name" value="PEPTIDASE S8"/>
    <property type="match status" value="1"/>
</dbReference>
<keyword evidence="9" id="KW-1185">Reference proteome</keyword>
<evidence type="ECO:0000259" key="7">
    <source>
        <dbReference type="Pfam" id="PF00082"/>
    </source>
</evidence>
<dbReference type="RefSeq" id="WP_098467880.1">
    <property type="nucleotide sequence ID" value="NZ_PDJD01000001.1"/>
</dbReference>
<dbReference type="CDD" id="cd00306">
    <property type="entry name" value="Peptidases_S8_S53"/>
    <property type="match status" value="1"/>
</dbReference>
<proteinExistence type="inferred from homology"/>
<evidence type="ECO:0000256" key="4">
    <source>
        <dbReference type="ARBA" id="ARBA00022825"/>
    </source>
</evidence>
<keyword evidence="2 5" id="KW-0645">Protease</keyword>
<feature type="active site" description="Charge relay system" evidence="5">
    <location>
        <position position="462"/>
    </location>
</feature>
<feature type="active site" description="Charge relay system" evidence="5">
    <location>
        <position position="185"/>
    </location>
</feature>
<dbReference type="GO" id="GO:0006508">
    <property type="term" value="P:proteolysis"/>
    <property type="evidence" value="ECO:0007669"/>
    <property type="project" value="UniProtKB-KW"/>
</dbReference>
<feature type="active site" description="Charge relay system" evidence="5">
    <location>
        <position position="250"/>
    </location>
</feature>
<dbReference type="PROSITE" id="PS51892">
    <property type="entry name" value="SUBTILASE"/>
    <property type="match status" value="1"/>
</dbReference>
<evidence type="ECO:0000256" key="3">
    <source>
        <dbReference type="ARBA" id="ARBA00022801"/>
    </source>
</evidence>
<gene>
    <name evidence="8" type="ORF">ATL40_0171</name>
</gene>
<protein>
    <submittedName>
        <fullName evidence="8">Subtilase family protein</fullName>
    </submittedName>
</protein>
<sequence length="508" mass="52500">MSHPDRTPAATRPWRAADPKGTGAGTIHLADHLLVTGKDTARSIALLREVAAERGWIVAPETDTAEDAVRVLRSAGADTVTRLRITRQPGAAEPDASGLLEAARAREPHLAAGLDHAVFLAAFHPQGPGMYGTNGIGMYGTNGIGMYGTNGKGMYGTNGVSPASSYQLPGAGGRSPVAVVLRAPDRGEEPADPETRRPAIGFLDSGCGQHPWLADVVRRRVPGSAAQSSAEEDGDQLGPLDGVLDAVAGHGTFIAGMLRQRAPHADLYSWRICDGAGVVPESDLLSALENVADLVAANREDPGTGVGLDVLCLSLGFYPEDPDEADDDHILRPSLERLTRLGVTVVLSAGNEATNRPFYPAAYAGAGLSGAPVLSVGARNPNGTIALFSNTGDWVTTYATGAALVSTSPPLRGGLQPLAARESLPGGPSQRRESLDPDDYSAPDPGNPDEPQGGFAIWSGTSFAAPVVAAEVAVALGRTLPRKQSGDDAVARARDAVARAGLTLPETT</sequence>
<reference evidence="8 9" key="1">
    <citation type="submission" date="2017-10" db="EMBL/GenBank/DDBJ databases">
        <title>Sequencing the genomes of 1000 actinobacteria strains.</title>
        <authorList>
            <person name="Klenk H.-P."/>
        </authorList>
    </citation>
    <scope>NUCLEOTIDE SEQUENCE [LARGE SCALE GENOMIC DNA]</scope>
    <source>
        <strain evidence="8 9">DSM 21801</strain>
    </source>
</reference>
<evidence type="ECO:0000256" key="2">
    <source>
        <dbReference type="ARBA" id="ARBA00022670"/>
    </source>
</evidence>
<feature type="domain" description="Peptidase S8/S53" evidence="7">
    <location>
        <begin position="198"/>
        <end position="476"/>
    </location>
</feature>
<dbReference type="InterPro" id="IPR036852">
    <property type="entry name" value="Peptidase_S8/S53_dom_sf"/>
</dbReference>
<keyword evidence="4 5" id="KW-0720">Serine protease</keyword>
<evidence type="ECO:0000313" key="9">
    <source>
        <dbReference type="Proteomes" id="UP000224915"/>
    </source>
</evidence>
<organism evidence="8 9">
    <name type="scientific">Serinibacter salmoneus</name>
    <dbReference type="NCBI Taxonomy" id="556530"/>
    <lineage>
        <taxon>Bacteria</taxon>
        <taxon>Bacillati</taxon>
        <taxon>Actinomycetota</taxon>
        <taxon>Actinomycetes</taxon>
        <taxon>Micrococcales</taxon>
        <taxon>Beutenbergiaceae</taxon>
        <taxon>Serinibacter</taxon>
    </lineage>
</organism>
<dbReference type="InterPro" id="IPR023828">
    <property type="entry name" value="Peptidase_S8_Ser-AS"/>
</dbReference>
<dbReference type="InterPro" id="IPR000209">
    <property type="entry name" value="Peptidase_S8/S53_dom"/>
</dbReference>
<feature type="region of interest" description="Disordered" evidence="6">
    <location>
        <begin position="1"/>
        <end position="22"/>
    </location>
</feature>
<evidence type="ECO:0000256" key="6">
    <source>
        <dbReference type="SAM" id="MobiDB-lite"/>
    </source>
</evidence>
<dbReference type="EMBL" id="PDJD01000001">
    <property type="protein sequence ID" value="PFG18629.1"/>
    <property type="molecule type" value="Genomic_DNA"/>
</dbReference>
<feature type="region of interest" description="Disordered" evidence="6">
    <location>
        <begin position="409"/>
        <end position="456"/>
    </location>
</feature>
<dbReference type="PROSITE" id="PS00138">
    <property type="entry name" value="SUBTILASE_SER"/>
    <property type="match status" value="1"/>
</dbReference>